<reference evidence="1" key="1">
    <citation type="submission" date="2015-04" db="EMBL/GenBank/DDBJ databases">
        <title>The genome sequence of the plant pathogenic Rhizarian Plasmodiophora brassicae reveals insights in its biotrophic life cycle and the origin of chitin synthesis.</title>
        <authorList>
            <person name="Schwelm A."/>
            <person name="Fogelqvist J."/>
            <person name="Knaust A."/>
            <person name="Julke S."/>
            <person name="Lilja T."/>
            <person name="Dhandapani V."/>
            <person name="Bonilla-Rosso G."/>
            <person name="Karlsson M."/>
            <person name="Shevchenko A."/>
            <person name="Choi S.R."/>
            <person name="Kim H.G."/>
            <person name="Park J.Y."/>
            <person name="Lim Y.P."/>
            <person name="Ludwig-Muller J."/>
            <person name="Dixelius C."/>
        </authorList>
    </citation>
    <scope>NUCLEOTIDE SEQUENCE</scope>
    <source>
        <tissue evidence="1">Potato root galls</tissue>
    </source>
</reference>
<protein>
    <submittedName>
        <fullName evidence="1">Uncharacterized protein</fullName>
    </submittedName>
</protein>
<feature type="non-terminal residue" evidence="1">
    <location>
        <position position="1"/>
    </location>
</feature>
<name>A0A0H5QF07_9EUKA</name>
<accession>A0A0H5QF07</accession>
<dbReference type="AlphaFoldDB" id="A0A0H5QF07"/>
<feature type="non-terminal residue" evidence="1">
    <location>
        <position position="191"/>
    </location>
</feature>
<sequence>SFVHCDTHAACCRSGHLRERVLGVPLLDLGVALDLLADAFDLGVRLQQLVVPVLLQLVFQGPHRRERVDVSQRHLVADGELLALQELLDAADELRERSLERLVGVLGACVRVLLVERLGRDLNEVVEGLGDLVDLQGGERVLGVVPGELTGVAEQGLRLQVLFAVDGGHRQLVERQRLGRLELLPLRRPVH</sequence>
<dbReference type="EMBL" id="HACM01000186">
    <property type="protein sequence ID" value="CRZ00628.1"/>
    <property type="molecule type" value="Transcribed_RNA"/>
</dbReference>
<evidence type="ECO:0000313" key="1">
    <source>
        <dbReference type="EMBL" id="CRZ00628.1"/>
    </source>
</evidence>
<proteinExistence type="predicted"/>
<organism evidence="1">
    <name type="scientific">Spongospora subterranea</name>
    <dbReference type="NCBI Taxonomy" id="70186"/>
    <lineage>
        <taxon>Eukaryota</taxon>
        <taxon>Sar</taxon>
        <taxon>Rhizaria</taxon>
        <taxon>Endomyxa</taxon>
        <taxon>Phytomyxea</taxon>
        <taxon>Plasmodiophorida</taxon>
        <taxon>Plasmodiophoridae</taxon>
        <taxon>Spongospora</taxon>
    </lineage>
</organism>